<reference evidence="2" key="1">
    <citation type="submission" date="2017-06" db="EMBL/GenBank/DDBJ databases">
        <authorList>
            <person name="Varghese N."/>
            <person name="Submissions S."/>
        </authorList>
    </citation>
    <scope>NUCLEOTIDE SEQUENCE [LARGE SCALE GENOMIC DNA]</scope>
    <source>
        <strain evidence="2">JAD2</strain>
    </source>
</reference>
<dbReference type="OrthoDB" id="158423at2"/>
<proteinExistence type="predicted"/>
<name>A0A212R0E9_9CHLR</name>
<sequence length="286" mass="30975">MRSRAIWIGGLLLTLSALAVILSPALRAAAHEFLQGFRLRRLMVVPYAFSLSENAIPTLHRALEGDVSFEAPEARPVQSLAEAEGILGFAVRRPAGVETFASMGVIPETAVRWTVDVEHLREALRAAGAEDVEVPEALHGTVVTVTVGPAFIGTFEFQGAPYGWLHAAPPVYTMQPEGDVRPLAEAALRLIGMPAAEARRLAHTVDWGTTLLLPIPMAPGMTLAVEPRALGDREATLFTFPEAVQAPNGEMVPVRFLLWSDDHGIYLIGGPDADPEQLIRWARSLR</sequence>
<gene>
    <name evidence="1" type="ORF">SAMN02746019_00010050</name>
</gene>
<dbReference type="Proteomes" id="UP000197025">
    <property type="component" value="Unassembled WGS sequence"/>
</dbReference>
<dbReference type="EMBL" id="FYEK01000027">
    <property type="protein sequence ID" value="SNB65479.1"/>
    <property type="molecule type" value="Genomic_DNA"/>
</dbReference>
<dbReference type="AlphaFoldDB" id="A0A212R0E9"/>
<dbReference type="RefSeq" id="WP_088571243.1">
    <property type="nucleotide sequence ID" value="NZ_FYEK01000027.1"/>
</dbReference>
<protein>
    <submittedName>
        <fullName evidence="1">Uncharacterized protein</fullName>
    </submittedName>
</protein>
<evidence type="ECO:0000313" key="2">
    <source>
        <dbReference type="Proteomes" id="UP000197025"/>
    </source>
</evidence>
<keyword evidence="2" id="KW-1185">Reference proteome</keyword>
<evidence type="ECO:0000313" key="1">
    <source>
        <dbReference type="EMBL" id="SNB65479.1"/>
    </source>
</evidence>
<dbReference type="InParanoid" id="A0A212R0E9"/>
<accession>A0A212R0E9</accession>
<organism evidence="1 2">
    <name type="scientific">Thermoflexus hugenholtzii JAD2</name>
    <dbReference type="NCBI Taxonomy" id="877466"/>
    <lineage>
        <taxon>Bacteria</taxon>
        <taxon>Bacillati</taxon>
        <taxon>Chloroflexota</taxon>
        <taxon>Thermoflexia</taxon>
        <taxon>Thermoflexales</taxon>
        <taxon>Thermoflexaceae</taxon>
        <taxon>Thermoflexus</taxon>
    </lineage>
</organism>